<accession>A0A5B7GCW0</accession>
<organism evidence="2 3">
    <name type="scientific">Portunus trituberculatus</name>
    <name type="common">Swimming crab</name>
    <name type="synonym">Neptunus trituberculatus</name>
    <dbReference type="NCBI Taxonomy" id="210409"/>
    <lineage>
        <taxon>Eukaryota</taxon>
        <taxon>Metazoa</taxon>
        <taxon>Ecdysozoa</taxon>
        <taxon>Arthropoda</taxon>
        <taxon>Crustacea</taxon>
        <taxon>Multicrustacea</taxon>
        <taxon>Malacostraca</taxon>
        <taxon>Eumalacostraca</taxon>
        <taxon>Eucarida</taxon>
        <taxon>Decapoda</taxon>
        <taxon>Pleocyemata</taxon>
        <taxon>Brachyura</taxon>
        <taxon>Eubrachyura</taxon>
        <taxon>Portunoidea</taxon>
        <taxon>Portunidae</taxon>
        <taxon>Portuninae</taxon>
        <taxon>Portunus</taxon>
    </lineage>
</organism>
<comment type="caution">
    <text evidence="2">The sequence shown here is derived from an EMBL/GenBank/DDBJ whole genome shotgun (WGS) entry which is preliminary data.</text>
</comment>
<evidence type="ECO:0000256" key="1">
    <source>
        <dbReference type="SAM" id="MobiDB-lite"/>
    </source>
</evidence>
<feature type="compositionally biased region" description="Polar residues" evidence="1">
    <location>
        <begin position="99"/>
        <end position="111"/>
    </location>
</feature>
<dbReference type="AlphaFoldDB" id="A0A5B7GCW0"/>
<name>A0A5B7GCW0_PORTR</name>
<dbReference type="EMBL" id="VSRR010013165">
    <property type="protein sequence ID" value="MPC55429.1"/>
    <property type="molecule type" value="Genomic_DNA"/>
</dbReference>
<proteinExistence type="predicted"/>
<keyword evidence="3" id="KW-1185">Reference proteome</keyword>
<feature type="region of interest" description="Disordered" evidence="1">
    <location>
        <begin position="99"/>
        <end position="118"/>
    </location>
</feature>
<protein>
    <submittedName>
        <fullName evidence="2">Uncharacterized protein</fullName>
    </submittedName>
</protein>
<gene>
    <name evidence="2" type="ORF">E2C01_049364</name>
</gene>
<evidence type="ECO:0000313" key="2">
    <source>
        <dbReference type="EMBL" id="MPC55429.1"/>
    </source>
</evidence>
<evidence type="ECO:0000313" key="3">
    <source>
        <dbReference type="Proteomes" id="UP000324222"/>
    </source>
</evidence>
<sequence>MLEMEVDVEIRRRRRRRRRRKKRATNERKYSVLSHSLPLVLEWCSAGDRNTATPPLAPPSPPPPPDYHNFLLPAHTYLVSCPRAPDEMRSMPFSVHASLTPSVSPAASTPNRVLYREK</sequence>
<dbReference type="Proteomes" id="UP000324222">
    <property type="component" value="Unassembled WGS sequence"/>
</dbReference>
<reference evidence="2 3" key="1">
    <citation type="submission" date="2019-05" db="EMBL/GenBank/DDBJ databases">
        <title>Another draft genome of Portunus trituberculatus and its Hox gene families provides insights of decapod evolution.</title>
        <authorList>
            <person name="Jeong J.-H."/>
            <person name="Song I."/>
            <person name="Kim S."/>
            <person name="Choi T."/>
            <person name="Kim D."/>
            <person name="Ryu S."/>
            <person name="Kim W."/>
        </authorList>
    </citation>
    <scope>NUCLEOTIDE SEQUENCE [LARGE SCALE GENOMIC DNA]</scope>
    <source>
        <tissue evidence="2">Muscle</tissue>
    </source>
</reference>